<dbReference type="PRINTS" id="PR00169">
    <property type="entry name" value="KCHANNEL"/>
</dbReference>
<evidence type="ECO:0000256" key="7">
    <source>
        <dbReference type="ARBA" id="ARBA00022958"/>
    </source>
</evidence>
<evidence type="ECO:0000256" key="11">
    <source>
        <dbReference type="ARBA" id="ARBA00023303"/>
    </source>
</evidence>
<evidence type="ECO:0000313" key="15">
    <source>
        <dbReference type="Proteomes" id="UP000240009"/>
    </source>
</evidence>
<keyword evidence="5" id="KW-0631">Potassium channel</keyword>
<gene>
    <name evidence="14" type="ORF">C5Y96_00445</name>
</gene>
<dbReference type="InterPro" id="IPR028325">
    <property type="entry name" value="VG_K_chnl"/>
</dbReference>
<dbReference type="AlphaFoldDB" id="A0A2S8G9X7"/>
<evidence type="ECO:0000256" key="8">
    <source>
        <dbReference type="ARBA" id="ARBA00022989"/>
    </source>
</evidence>
<feature type="transmembrane region" description="Helical" evidence="12">
    <location>
        <begin position="166"/>
        <end position="187"/>
    </location>
</feature>
<dbReference type="PANTHER" id="PTHR11537:SF254">
    <property type="entry name" value="POTASSIUM VOLTAGE-GATED CHANNEL PROTEIN SHAB"/>
    <property type="match status" value="1"/>
</dbReference>
<evidence type="ECO:0000256" key="4">
    <source>
        <dbReference type="ARBA" id="ARBA00022692"/>
    </source>
</evidence>
<evidence type="ECO:0000256" key="2">
    <source>
        <dbReference type="ARBA" id="ARBA00022448"/>
    </source>
</evidence>
<dbReference type="EMBL" id="PUIA01000003">
    <property type="protein sequence ID" value="PQO41219.1"/>
    <property type="molecule type" value="Genomic_DNA"/>
</dbReference>
<dbReference type="SUPFAM" id="SSF81324">
    <property type="entry name" value="Voltage-gated potassium channels"/>
    <property type="match status" value="1"/>
</dbReference>
<dbReference type="Pfam" id="PF00520">
    <property type="entry name" value="Ion_trans"/>
    <property type="match status" value="1"/>
</dbReference>
<accession>A0A2S8G9X7</accession>
<dbReference type="InterPro" id="IPR027359">
    <property type="entry name" value="Volt_channel_dom_sf"/>
</dbReference>
<evidence type="ECO:0000313" key="14">
    <source>
        <dbReference type="EMBL" id="PQO41219.1"/>
    </source>
</evidence>
<evidence type="ECO:0000256" key="10">
    <source>
        <dbReference type="ARBA" id="ARBA00023136"/>
    </source>
</evidence>
<evidence type="ECO:0000256" key="12">
    <source>
        <dbReference type="SAM" id="Phobius"/>
    </source>
</evidence>
<evidence type="ECO:0000256" key="9">
    <source>
        <dbReference type="ARBA" id="ARBA00023065"/>
    </source>
</evidence>
<dbReference type="Gene3D" id="1.20.120.350">
    <property type="entry name" value="Voltage-gated potassium channels. Chain C"/>
    <property type="match status" value="1"/>
</dbReference>
<dbReference type="GO" id="GO:0008076">
    <property type="term" value="C:voltage-gated potassium channel complex"/>
    <property type="evidence" value="ECO:0007669"/>
    <property type="project" value="InterPro"/>
</dbReference>
<keyword evidence="7" id="KW-0630">Potassium</keyword>
<keyword evidence="3" id="KW-0633">Potassium transport</keyword>
<dbReference type="Proteomes" id="UP000240009">
    <property type="component" value="Unassembled WGS sequence"/>
</dbReference>
<keyword evidence="11" id="KW-0407">Ion channel</keyword>
<sequence length="293" mass="32300">MELGTNVESRLPEDDRSWRQRVYEVVFEADSPAGVLFDVLLLIAIFLSVLVVMLESVESIRLRHGALLVRAEWFFTILFTVEYAVRIACARRPLRYVFSFYGIVDLLAILPTYLIALPITSGAGTQRLTTIRALRLLRAFRIFKLAHMLSEAEALRNAIWAARAKVAVFLSFVVISVVIVGSAMHLIEGGRMDDSGEATSSGFDSIPESMYWAVVTMTTVGYGDVSPVTAVGKALAACMMLLGYCMIIVPTGIVSAEFAQAAKKNITVRVCENCMAEGHDKDAQYCKYCGTML</sequence>
<proteinExistence type="predicted"/>
<protein>
    <submittedName>
        <fullName evidence="14">Ion transporter</fullName>
    </submittedName>
</protein>
<comment type="subcellular location">
    <subcellularLocation>
        <location evidence="1">Membrane</location>
        <topology evidence="1">Multi-pass membrane protein</topology>
    </subcellularLocation>
</comment>
<feature type="domain" description="Ion transport" evidence="13">
    <location>
        <begin position="36"/>
        <end position="264"/>
    </location>
</feature>
<organism evidence="14 15">
    <name type="scientific">Blastopirellula marina</name>
    <dbReference type="NCBI Taxonomy" id="124"/>
    <lineage>
        <taxon>Bacteria</taxon>
        <taxon>Pseudomonadati</taxon>
        <taxon>Planctomycetota</taxon>
        <taxon>Planctomycetia</taxon>
        <taxon>Pirellulales</taxon>
        <taxon>Pirellulaceae</taxon>
        <taxon>Blastopirellula</taxon>
    </lineage>
</organism>
<feature type="transmembrane region" description="Helical" evidence="12">
    <location>
        <begin position="66"/>
        <end position="85"/>
    </location>
</feature>
<evidence type="ECO:0000259" key="13">
    <source>
        <dbReference type="Pfam" id="PF00520"/>
    </source>
</evidence>
<keyword evidence="6" id="KW-0851">Voltage-gated channel</keyword>
<keyword evidence="10 12" id="KW-0472">Membrane</keyword>
<evidence type="ECO:0000256" key="5">
    <source>
        <dbReference type="ARBA" id="ARBA00022826"/>
    </source>
</evidence>
<dbReference type="GO" id="GO:0005249">
    <property type="term" value="F:voltage-gated potassium channel activity"/>
    <property type="evidence" value="ECO:0007669"/>
    <property type="project" value="InterPro"/>
</dbReference>
<dbReference type="OrthoDB" id="9810759at2"/>
<comment type="caution">
    <text evidence="14">The sequence shown here is derived from an EMBL/GenBank/DDBJ whole genome shotgun (WGS) entry which is preliminary data.</text>
</comment>
<feature type="transmembrane region" description="Helical" evidence="12">
    <location>
        <begin position="234"/>
        <end position="254"/>
    </location>
</feature>
<evidence type="ECO:0000256" key="3">
    <source>
        <dbReference type="ARBA" id="ARBA00022538"/>
    </source>
</evidence>
<evidence type="ECO:0000256" key="1">
    <source>
        <dbReference type="ARBA" id="ARBA00004141"/>
    </source>
</evidence>
<keyword evidence="9" id="KW-0406">Ion transport</keyword>
<evidence type="ECO:0000256" key="6">
    <source>
        <dbReference type="ARBA" id="ARBA00022882"/>
    </source>
</evidence>
<dbReference type="RefSeq" id="WP_105349585.1">
    <property type="nucleotide sequence ID" value="NZ_PUIA01000003.1"/>
</dbReference>
<feature type="transmembrane region" description="Helical" evidence="12">
    <location>
        <begin position="33"/>
        <end position="54"/>
    </location>
</feature>
<dbReference type="InterPro" id="IPR005821">
    <property type="entry name" value="Ion_trans_dom"/>
</dbReference>
<keyword evidence="4 12" id="KW-0812">Transmembrane</keyword>
<dbReference type="PANTHER" id="PTHR11537">
    <property type="entry name" value="VOLTAGE-GATED POTASSIUM CHANNEL"/>
    <property type="match status" value="1"/>
</dbReference>
<reference evidence="14 15" key="1">
    <citation type="submission" date="2018-02" db="EMBL/GenBank/DDBJ databases">
        <title>Comparative genomes isolates from brazilian mangrove.</title>
        <authorList>
            <person name="Araujo J.E."/>
            <person name="Taketani R.G."/>
            <person name="Silva M.C.P."/>
            <person name="Loureco M.V."/>
            <person name="Andreote F.D."/>
        </authorList>
    </citation>
    <scope>NUCLEOTIDE SEQUENCE [LARGE SCALE GENOMIC DNA]</scope>
    <source>
        <strain evidence="14 15">HEX-2 MGV</strain>
    </source>
</reference>
<keyword evidence="8 12" id="KW-1133">Transmembrane helix</keyword>
<keyword evidence="2" id="KW-0813">Transport</keyword>
<feature type="transmembrane region" description="Helical" evidence="12">
    <location>
        <begin position="97"/>
        <end position="117"/>
    </location>
</feature>
<name>A0A2S8G9X7_9BACT</name>
<dbReference type="Gene3D" id="1.10.287.70">
    <property type="match status" value="1"/>
</dbReference>
<dbReference type="GO" id="GO:0001508">
    <property type="term" value="P:action potential"/>
    <property type="evidence" value="ECO:0007669"/>
    <property type="project" value="TreeGrafter"/>
</dbReference>